<evidence type="ECO:0000313" key="4">
    <source>
        <dbReference type="Proteomes" id="UP000530571"/>
    </source>
</evidence>
<reference evidence="3 4" key="1">
    <citation type="submission" date="2020-08" db="EMBL/GenBank/DDBJ databases">
        <title>Genomic Encyclopedia of Type Strains, Phase IV (KMG-IV): sequencing the most valuable type-strain genomes for metagenomic binning, comparative biology and taxonomic classification.</title>
        <authorList>
            <person name="Goeker M."/>
        </authorList>
    </citation>
    <scope>NUCLEOTIDE SEQUENCE [LARGE SCALE GENOMIC DNA]</scope>
    <source>
        <strain evidence="3 4">DSM 28101</strain>
    </source>
</reference>
<dbReference type="PANTHER" id="PTHR30535:SF4">
    <property type="entry name" value="HEMIN-BINDING PERIPLASMIC PROTEIN HMUT"/>
    <property type="match status" value="1"/>
</dbReference>
<dbReference type="RefSeq" id="WP_183490154.1">
    <property type="nucleotide sequence ID" value="NZ_JACIDZ010000016.1"/>
</dbReference>
<evidence type="ECO:0000256" key="1">
    <source>
        <dbReference type="SAM" id="SignalP"/>
    </source>
</evidence>
<dbReference type="InterPro" id="IPR002491">
    <property type="entry name" value="ABC_transptr_periplasmic_BD"/>
</dbReference>
<keyword evidence="1" id="KW-0732">Signal</keyword>
<keyword evidence="4" id="KW-1185">Reference proteome</keyword>
<dbReference type="Pfam" id="PF01497">
    <property type="entry name" value="Peripla_BP_2"/>
    <property type="match status" value="1"/>
</dbReference>
<dbReference type="AlphaFoldDB" id="A0A7W6PBL7"/>
<dbReference type="SUPFAM" id="SSF53807">
    <property type="entry name" value="Helical backbone' metal receptor"/>
    <property type="match status" value="1"/>
</dbReference>
<comment type="caution">
    <text evidence="3">The sequence shown here is derived from an EMBL/GenBank/DDBJ whole genome shotgun (WGS) entry which is preliminary data.</text>
</comment>
<dbReference type="InterPro" id="IPR050902">
    <property type="entry name" value="ABC_Transporter_SBP"/>
</dbReference>
<accession>A0A7W6PBL7</accession>
<dbReference type="EMBL" id="JACIDZ010000016">
    <property type="protein sequence ID" value="MBB4124030.1"/>
    <property type="molecule type" value="Genomic_DNA"/>
</dbReference>
<dbReference type="Proteomes" id="UP000530571">
    <property type="component" value="Unassembled WGS sequence"/>
</dbReference>
<evidence type="ECO:0000259" key="2">
    <source>
        <dbReference type="PROSITE" id="PS50983"/>
    </source>
</evidence>
<sequence length="293" mass="30121">MSAISSALKTAPLLAGLLLAGATTASAVEPLDDTSAIVTIGGSVTEIVYALGAGDAVIGRDTTSTYPPEALALPDIGYMRQLSPEGILSVNPSAIISIEGAGPPETMEVMEKADVDLAFVPEDYSRDGIIEKVTTIGKLLGREDQAQTLADEIAAELDPVLAKNAARDPEETKSAIFILSLRGGKVMGSGTGTAANGVIEAAGLENAFGDFAGYKTLSDEAVIEAAPDVILLMDGAAGNHVPKNEDIASQPALALTPAGEAMAIYRIDPVGMMNFGPRFGENLSKLTAEIYGD</sequence>
<feature type="domain" description="Fe/B12 periplasmic-binding" evidence="2">
    <location>
        <begin position="36"/>
        <end position="293"/>
    </location>
</feature>
<proteinExistence type="predicted"/>
<name>A0A7W6PBL7_9HYPH</name>
<dbReference type="Gene3D" id="3.40.50.1980">
    <property type="entry name" value="Nitrogenase molybdenum iron protein domain"/>
    <property type="match status" value="2"/>
</dbReference>
<evidence type="ECO:0000313" key="3">
    <source>
        <dbReference type="EMBL" id="MBB4124030.1"/>
    </source>
</evidence>
<dbReference type="PROSITE" id="PS50983">
    <property type="entry name" value="FE_B12_PBP"/>
    <property type="match status" value="1"/>
</dbReference>
<feature type="chain" id="PRO_5030567968" evidence="1">
    <location>
        <begin position="28"/>
        <end position="293"/>
    </location>
</feature>
<protein>
    <submittedName>
        <fullName evidence="3">Iron complex transport system substrate-binding protein</fullName>
    </submittedName>
</protein>
<feature type="signal peptide" evidence="1">
    <location>
        <begin position="1"/>
        <end position="27"/>
    </location>
</feature>
<gene>
    <name evidence="3" type="ORF">GGR30_003982</name>
</gene>
<organism evidence="3 4">
    <name type="scientific">Martelella radicis</name>
    <dbReference type="NCBI Taxonomy" id="1397476"/>
    <lineage>
        <taxon>Bacteria</taxon>
        <taxon>Pseudomonadati</taxon>
        <taxon>Pseudomonadota</taxon>
        <taxon>Alphaproteobacteria</taxon>
        <taxon>Hyphomicrobiales</taxon>
        <taxon>Aurantimonadaceae</taxon>
        <taxon>Martelella</taxon>
    </lineage>
</organism>
<dbReference type="PANTHER" id="PTHR30535">
    <property type="entry name" value="VITAMIN B12-BINDING PROTEIN"/>
    <property type="match status" value="1"/>
</dbReference>